<dbReference type="GO" id="GO:0046872">
    <property type="term" value="F:metal ion binding"/>
    <property type="evidence" value="ECO:0007669"/>
    <property type="project" value="UniProtKB-KW"/>
</dbReference>
<keyword evidence="13" id="KW-0479">Metal-binding</keyword>
<evidence type="ECO:0000256" key="2">
    <source>
        <dbReference type="ARBA" id="ARBA00004766"/>
    </source>
</evidence>
<dbReference type="GO" id="GO:0009090">
    <property type="term" value="P:homoserine biosynthetic process"/>
    <property type="evidence" value="ECO:0007669"/>
    <property type="project" value="UniProtKB-ARBA"/>
</dbReference>
<keyword evidence="18" id="KW-0560">Oxidoreductase</keyword>
<keyword evidence="17" id="KW-0521">NADP</keyword>
<evidence type="ECO:0000256" key="3">
    <source>
        <dbReference type="ARBA" id="ARBA00004986"/>
    </source>
</evidence>
<evidence type="ECO:0000256" key="22">
    <source>
        <dbReference type="ARBA" id="ARBA00023167"/>
    </source>
</evidence>
<dbReference type="Pfam" id="PF00742">
    <property type="entry name" value="Homoserine_dh"/>
    <property type="match status" value="1"/>
</dbReference>
<dbReference type="UniPathway" id="UPA00034">
    <property type="reaction ID" value="UER00015"/>
</dbReference>
<comment type="pathway">
    <text evidence="5">Amino-acid biosynthesis; L-methionine biosynthesis via de novo pathway; L-homoserine from L-aspartate: step 3/3.</text>
</comment>
<dbReference type="UniPathway" id="UPA00051">
    <property type="reaction ID" value="UER00462"/>
</dbReference>
<dbReference type="InterPro" id="IPR019811">
    <property type="entry name" value="HDH_CS"/>
</dbReference>
<dbReference type="GO" id="GO:0004412">
    <property type="term" value="F:homoserine dehydrogenase activity"/>
    <property type="evidence" value="ECO:0007669"/>
    <property type="project" value="UniProtKB-EC"/>
</dbReference>
<comment type="pathway">
    <text evidence="6">Amino-acid biosynthesis; L-threonine biosynthesis; L-threonine from L-aspartate: step 1/5.</text>
</comment>
<evidence type="ECO:0000259" key="29">
    <source>
        <dbReference type="Pfam" id="PF00742"/>
    </source>
</evidence>
<dbReference type="NCBIfam" id="TIGR00657">
    <property type="entry name" value="asp_kinases"/>
    <property type="match status" value="1"/>
</dbReference>
<dbReference type="PROSITE" id="PS01042">
    <property type="entry name" value="HOMOSER_DHGENASE"/>
    <property type="match status" value="1"/>
</dbReference>
<comment type="similarity">
    <text evidence="7">In the C-terminal section; belongs to the homoserine dehydrogenase family.</text>
</comment>
<dbReference type="InterPro" id="IPR036291">
    <property type="entry name" value="NAD(P)-bd_dom_sf"/>
</dbReference>
<keyword evidence="10" id="KW-0028">Amino-acid biosynthesis</keyword>
<dbReference type="SUPFAM" id="SSF55347">
    <property type="entry name" value="Glyceraldehyde-3-phosphate dehydrogenase-like, C-terminal domain"/>
    <property type="match status" value="1"/>
</dbReference>
<comment type="catalytic activity">
    <reaction evidence="25">
        <text>L-aspartate + ATP = 4-phospho-L-aspartate + ADP</text>
        <dbReference type="Rhea" id="RHEA:23776"/>
        <dbReference type="ChEBI" id="CHEBI:29991"/>
        <dbReference type="ChEBI" id="CHEBI:30616"/>
        <dbReference type="ChEBI" id="CHEBI:57535"/>
        <dbReference type="ChEBI" id="CHEBI:456216"/>
        <dbReference type="EC" id="2.7.2.4"/>
    </reaction>
    <physiologicalReaction direction="left-to-right" evidence="25">
        <dbReference type="Rhea" id="RHEA:23777"/>
    </physiologicalReaction>
</comment>
<evidence type="ECO:0000259" key="31">
    <source>
        <dbReference type="Pfam" id="PF22468"/>
    </source>
</evidence>
<dbReference type="Pfam" id="PF00696">
    <property type="entry name" value="AA_kinase"/>
    <property type="match status" value="1"/>
</dbReference>
<evidence type="ECO:0000256" key="10">
    <source>
        <dbReference type="ARBA" id="ARBA00022605"/>
    </source>
</evidence>
<dbReference type="InterPro" id="IPR054352">
    <property type="entry name" value="ACT_Aspartokinase"/>
</dbReference>
<comment type="similarity">
    <text evidence="8">In the N-terminal section; belongs to the aspartokinase family.</text>
</comment>
<dbReference type="InterPro" id="IPR001341">
    <property type="entry name" value="Asp_kinase"/>
</dbReference>
<evidence type="ECO:0000256" key="12">
    <source>
        <dbReference type="ARBA" id="ARBA00022697"/>
    </source>
</evidence>
<dbReference type="InterPro" id="IPR036393">
    <property type="entry name" value="AceGlu_kinase-like_sf"/>
</dbReference>
<dbReference type="SUPFAM" id="SSF53633">
    <property type="entry name" value="Carbamate kinase-like"/>
    <property type="match status" value="1"/>
</dbReference>
<keyword evidence="11" id="KW-0808">Transferase</keyword>
<dbReference type="eggNOG" id="COG0527">
    <property type="taxonomic scope" value="Bacteria"/>
</dbReference>
<evidence type="ECO:0000256" key="4">
    <source>
        <dbReference type="ARBA" id="ARBA00005056"/>
    </source>
</evidence>
<evidence type="ECO:0000256" key="19">
    <source>
        <dbReference type="ARBA" id="ARBA00023027"/>
    </source>
</evidence>
<dbReference type="Gene3D" id="3.30.2130.10">
    <property type="entry name" value="VC0802-like"/>
    <property type="match status" value="1"/>
</dbReference>
<dbReference type="InterPro" id="IPR042199">
    <property type="entry name" value="AsparK_Bifunc_asparK/hSer_DH"/>
</dbReference>
<evidence type="ECO:0000256" key="1">
    <source>
        <dbReference type="ARBA" id="ARBA00001920"/>
    </source>
</evidence>
<evidence type="ECO:0000256" key="14">
    <source>
        <dbReference type="ARBA" id="ARBA00022741"/>
    </source>
</evidence>
<dbReference type="eggNOG" id="COG0460">
    <property type="taxonomic scope" value="Bacteria"/>
</dbReference>
<gene>
    <name evidence="32" type="ORF">HMPREF3202_02256</name>
</gene>
<evidence type="ECO:0000313" key="33">
    <source>
        <dbReference type="Proteomes" id="UP000070093"/>
    </source>
</evidence>
<proteinExistence type="inferred from homology"/>
<dbReference type="GO" id="GO:0005524">
    <property type="term" value="F:ATP binding"/>
    <property type="evidence" value="ECO:0007669"/>
    <property type="project" value="UniProtKB-KW"/>
</dbReference>
<dbReference type="NCBIfam" id="NF006959">
    <property type="entry name" value="PRK09436.1"/>
    <property type="match status" value="1"/>
</dbReference>
<evidence type="ECO:0000256" key="11">
    <source>
        <dbReference type="ARBA" id="ARBA00022679"/>
    </source>
</evidence>
<evidence type="ECO:0000259" key="28">
    <source>
        <dbReference type="Pfam" id="PF00696"/>
    </source>
</evidence>
<comment type="catalytic activity">
    <reaction evidence="26">
        <text>L-homoserine + NADP(+) = L-aspartate 4-semialdehyde + NADPH + H(+)</text>
        <dbReference type="Rhea" id="RHEA:15761"/>
        <dbReference type="ChEBI" id="CHEBI:15378"/>
        <dbReference type="ChEBI" id="CHEBI:57476"/>
        <dbReference type="ChEBI" id="CHEBI:57783"/>
        <dbReference type="ChEBI" id="CHEBI:58349"/>
        <dbReference type="ChEBI" id="CHEBI:537519"/>
        <dbReference type="EC" id="1.1.1.3"/>
    </reaction>
    <physiologicalReaction direction="right-to-left" evidence="26">
        <dbReference type="Rhea" id="RHEA:15763"/>
    </physiologicalReaction>
</comment>
<comment type="cofactor">
    <cofactor evidence="1">
        <name>a metal cation</name>
        <dbReference type="ChEBI" id="CHEBI:25213"/>
    </cofactor>
</comment>
<evidence type="ECO:0000256" key="13">
    <source>
        <dbReference type="ARBA" id="ARBA00022723"/>
    </source>
</evidence>
<evidence type="ECO:0000256" key="18">
    <source>
        <dbReference type="ARBA" id="ARBA00023002"/>
    </source>
</evidence>
<dbReference type="CDD" id="cd04921">
    <property type="entry name" value="ACT_AKi-HSDH-ThrA-like_1"/>
    <property type="match status" value="1"/>
</dbReference>
<name>A0A137SR62_9BACT</name>
<comment type="pathway">
    <text evidence="2">Amino-acid biosynthesis; L-lysine biosynthesis via DAP pathway; (S)-tetrahydrodipicolinate from L-aspartate: step 1/4.</text>
</comment>
<comment type="pathway">
    <text evidence="3">Amino-acid biosynthesis; L-methionine biosynthesis via de novo pathway; L-homoserine from L-aspartate: step 1/3.</text>
</comment>
<dbReference type="InterPro" id="IPR005106">
    <property type="entry name" value="Asp/hSer_DH_NAD-bd"/>
</dbReference>
<dbReference type="Pfam" id="PF22468">
    <property type="entry name" value="ACT_9"/>
    <property type="match status" value="2"/>
</dbReference>
<feature type="domain" description="Aspartokinase ACT" evidence="31">
    <location>
        <begin position="332"/>
        <end position="392"/>
    </location>
</feature>
<evidence type="ECO:0000256" key="17">
    <source>
        <dbReference type="ARBA" id="ARBA00022857"/>
    </source>
</evidence>
<dbReference type="CDD" id="cd04892">
    <property type="entry name" value="ACT_AK-like_2"/>
    <property type="match status" value="1"/>
</dbReference>
<dbReference type="InterPro" id="IPR001048">
    <property type="entry name" value="Asp/Glu/Uridylate_kinase"/>
</dbReference>
<evidence type="ECO:0000256" key="27">
    <source>
        <dbReference type="ARBA" id="ARBA00049031"/>
    </source>
</evidence>
<keyword evidence="20" id="KW-0915">Sodium</keyword>
<dbReference type="FunFam" id="3.30.360.10:FF:000006">
    <property type="entry name" value="Bifunctional aspartokinase/homoserine dehydrogenase"/>
    <property type="match status" value="1"/>
</dbReference>
<organism evidence="32 33">
    <name type="scientific">Prevotella bivia</name>
    <dbReference type="NCBI Taxonomy" id="28125"/>
    <lineage>
        <taxon>Bacteria</taxon>
        <taxon>Pseudomonadati</taxon>
        <taxon>Bacteroidota</taxon>
        <taxon>Bacteroidia</taxon>
        <taxon>Bacteroidales</taxon>
        <taxon>Prevotellaceae</taxon>
        <taxon>Prevotella</taxon>
    </lineage>
</organism>
<keyword evidence="19" id="KW-0520">NAD</keyword>
<dbReference type="GO" id="GO:0009088">
    <property type="term" value="P:threonine biosynthetic process"/>
    <property type="evidence" value="ECO:0007669"/>
    <property type="project" value="UniProtKB-UniPathway"/>
</dbReference>
<dbReference type="Gene3D" id="3.40.1160.10">
    <property type="entry name" value="Acetylglutamate kinase-like"/>
    <property type="match status" value="1"/>
</dbReference>
<dbReference type="PANTHER" id="PTHR43070">
    <property type="match status" value="1"/>
</dbReference>
<dbReference type="Proteomes" id="UP000070093">
    <property type="component" value="Unassembled WGS sequence"/>
</dbReference>
<dbReference type="PROSITE" id="PS00324">
    <property type="entry name" value="ASPARTOKINASE"/>
    <property type="match status" value="1"/>
</dbReference>
<keyword evidence="21" id="KW-0457">Lysine biosynthesis</keyword>
<dbReference type="InterPro" id="IPR049638">
    <property type="entry name" value="AK-HD"/>
</dbReference>
<evidence type="ECO:0000256" key="25">
    <source>
        <dbReference type="ARBA" id="ARBA00048561"/>
    </source>
</evidence>
<dbReference type="InterPro" id="IPR001342">
    <property type="entry name" value="HDH_cat"/>
</dbReference>
<keyword evidence="15" id="KW-0418">Kinase</keyword>
<evidence type="ECO:0000256" key="15">
    <source>
        <dbReference type="ARBA" id="ARBA00022777"/>
    </source>
</evidence>
<feature type="domain" description="Aspartate/glutamate/uridylate kinase" evidence="28">
    <location>
        <begin position="20"/>
        <end position="298"/>
    </location>
</feature>
<dbReference type="Gene3D" id="1.20.120.1320">
    <property type="entry name" value="Aspartokinase, catalytic domain"/>
    <property type="match status" value="1"/>
</dbReference>
<dbReference type="AlphaFoldDB" id="A0A137SR62"/>
<feature type="domain" description="Aspartate/homoserine dehydrogenase NAD-binding" evidence="30">
    <location>
        <begin position="487"/>
        <end position="621"/>
    </location>
</feature>
<dbReference type="UniPathway" id="UPA00050">
    <property type="reaction ID" value="UER00063"/>
</dbReference>
<dbReference type="STRING" id="28125.HMPREF3202_02256"/>
<evidence type="ECO:0000256" key="20">
    <source>
        <dbReference type="ARBA" id="ARBA00023053"/>
    </source>
</evidence>
<feature type="domain" description="Homoserine dehydrogenase catalytic" evidence="29">
    <location>
        <begin position="629"/>
        <end position="824"/>
    </location>
</feature>
<evidence type="ECO:0000256" key="24">
    <source>
        <dbReference type="ARBA" id="ARBA00044938"/>
    </source>
</evidence>
<protein>
    <submittedName>
        <fullName evidence="32">Homoserine dehydrogenase</fullName>
    </submittedName>
</protein>
<accession>A0A137SR62</accession>
<dbReference type="InterPro" id="IPR011147">
    <property type="entry name" value="Bifunc_Aspkin/hSer_DH"/>
</dbReference>
<dbReference type="Gene3D" id="3.40.50.720">
    <property type="entry name" value="NAD(P)-binding Rossmann-like Domain"/>
    <property type="match status" value="1"/>
</dbReference>
<evidence type="ECO:0000256" key="23">
    <source>
        <dbReference type="ARBA" id="ARBA00023268"/>
    </source>
</evidence>
<comment type="caution">
    <text evidence="32">The sequence shown here is derived from an EMBL/GenBank/DDBJ whole genome shotgun (WGS) entry which is preliminary data.</text>
</comment>
<dbReference type="Gene3D" id="3.30.360.10">
    <property type="entry name" value="Dihydrodipicolinate Reductase, domain 2"/>
    <property type="match status" value="1"/>
</dbReference>
<evidence type="ECO:0000256" key="21">
    <source>
        <dbReference type="ARBA" id="ARBA00023154"/>
    </source>
</evidence>
<evidence type="ECO:0000256" key="8">
    <source>
        <dbReference type="ARBA" id="ARBA00010046"/>
    </source>
</evidence>
<dbReference type="PATRIC" id="fig|28125.4.peg.2254"/>
<reference evidence="32 33" key="1">
    <citation type="submission" date="2016-02" db="EMBL/GenBank/DDBJ databases">
        <authorList>
            <person name="Wen L."/>
            <person name="He K."/>
            <person name="Yang H."/>
        </authorList>
    </citation>
    <scope>NUCLEOTIDE SEQUENCE [LARGE SCALE GENOMIC DNA]</scope>
    <source>
        <strain evidence="32 33">GED7880</strain>
    </source>
</reference>
<dbReference type="FunFam" id="3.30.2130.10:FF:000001">
    <property type="entry name" value="Bifunctional aspartokinase/homoserine dehydrogenase"/>
    <property type="match status" value="1"/>
</dbReference>
<dbReference type="GO" id="GO:0009089">
    <property type="term" value="P:lysine biosynthetic process via diaminopimelate"/>
    <property type="evidence" value="ECO:0007669"/>
    <property type="project" value="UniProtKB-UniPathway"/>
</dbReference>
<evidence type="ECO:0000313" key="32">
    <source>
        <dbReference type="EMBL" id="KXO14894.1"/>
    </source>
</evidence>
<evidence type="ECO:0000256" key="6">
    <source>
        <dbReference type="ARBA" id="ARBA00005139"/>
    </source>
</evidence>
<dbReference type="SUPFAM" id="SSF51735">
    <property type="entry name" value="NAD(P)-binding Rossmann-fold domains"/>
    <property type="match status" value="1"/>
</dbReference>
<keyword evidence="22" id="KW-0486">Methionine biosynthesis</keyword>
<keyword evidence="16" id="KW-0067">ATP-binding</keyword>
<evidence type="ECO:0000256" key="7">
    <source>
        <dbReference type="ARBA" id="ARBA00007952"/>
    </source>
</evidence>
<evidence type="ECO:0000256" key="9">
    <source>
        <dbReference type="ARBA" id="ARBA00011881"/>
    </source>
</evidence>
<dbReference type="GO" id="GO:0004072">
    <property type="term" value="F:aspartate kinase activity"/>
    <property type="evidence" value="ECO:0007669"/>
    <property type="project" value="UniProtKB-EC"/>
</dbReference>
<comment type="pathway">
    <text evidence="4">Amino-acid biosynthesis; L-threonine biosynthesis; L-threonine from L-aspartate: step 3/5.</text>
</comment>
<dbReference type="PIRSF" id="PIRSF000727">
    <property type="entry name" value="ThrA"/>
    <property type="match status" value="1"/>
</dbReference>
<evidence type="ECO:0000259" key="30">
    <source>
        <dbReference type="Pfam" id="PF03447"/>
    </source>
</evidence>
<evidence type="ECO:0000256" key="16">
    <source>
        <dbReference type="ARBA" id="ARBA00022840"/>
    </source>
</evidence>
<feature type="domain" description="Aspartokinase ACT" evidence="31">
    <location>
        <begin position="413"/>
        <end position="473"/>
    </location>
</feature>
<dbReference type="Pfam" id="PF03447">
    <property type="entry name" value="NAD_binding_3"/>
    <property type="match status" value="1"/>
</dbReference>
<comment type="subunit">
    <text evidence="9">Homotetramer.</text>
</comment>
<sequence length="829" mass="91037">MFALLLRGIHNNNFKRFVMKVLKFGGTSVGSVKSILSLKRIVEKEAKHQKVIVVVSALGGITDQLIKTSQLALKGDDNWKQEYEKIVQRHHKMIDTIITNTYDREKLFYTVDTLLEQLHSIYYGVYLIHDLGEKTKNTIVSYGERLSSNIVATLIKGSKWYDARSFIKTEEKNSKRSLDSELTYDLVRLAFQTIPRIAVVPGFIAQDKVSGDTTNLGRGGSDYTASILAAALDAEALEIWTDVDGFMTADPKVIKSAYTINELSYTEAMELCNFGAKVVYPPTIYPVCVKNIPIKVKNTFSPSNEGTVIKQFVTKSPKLIRGISSIKDTTLITVTGLSMVGVVGVNRRIFTTLANNGISVFLVSQAASENNTSIGVKDEDAEKAIKVLDEEFKLEIEDGRMFPMHAESGLATVAIVGENMKHAVGIAGKLFGTLGRSGISVIACAQGAAETNISFVVEGSELRKTLNVIHDSFFLSEYKVLNLFICGIGTVGSKLIEQIKSQHDELANYSHLKLNVVGIASSKNAIYNRDGIDLNSYRSLLKQSESSSPALLCQHIVEMNIFNSVFVDCTASPEVANLYQTLLDNSVSVVTANKIAASGPYESYLKLKQTALQRGIKFLYETNVGAGLPIIGTINDLKNSGDKILKIEAVLSGTLNYIFNAISATKPLSATVLSAKEEGYSEPDPRIDLSGTDVIRKLVILTREAGYKVEQADVKKELFIPDSFLKGSLADFWSHLPELDADFEAHRAKLDAEGKRWRFVATMDHGATNVSLKEVDAQHPFYRLEGSNNIILLTTERYKQYPMLIQGYGAGASVTAAGIFANIMSIANI</sequence>
<dbReference type="GO" id="GO:0050661">
    <property type="term" value="F:NADP binding"/>
    <property type="evidence" value="ECO:0007669"/>
    <property type="project" value="InterPro"/>
</dbReference>
<dbReference type="InterPro" id="IPR018042">
    <property type="entry name" value="Aspartate_kinase_CS"/>
</dbReference>
<comment type="function">
    <text evidence="24">Bifunctional aspartate kinase and homoserine dehydrogenase that catalyzes the first and the third steps toward the synthesis of lysine, methionine and threonine from aspartate.</text>
</comment>
<keyword evidence="14" id="KW-0547">Nucleotide-binding</keyword>
<keyword evidence="23" id="KW-0511">Multifunctional enzyme</keyword>
<evidence type="ECO:0000256" key="5">
    <source>
        <dbReference type="ARBA" id="ARBA00005062"/>
    </source>
</evidence>
<dbReference type="EMBL" id="LTAG01000129">
    <property type="protein sequence ID" value="KXO14894.1"/>
    <property type="molecule type" value="Genomic_DNA"/>
</dbReference>
<comment type="catalytic activity">
    <reaction evidence="27">
        <text>L-homoserine + NAD(+) = L-aspartate 4-semialdehyde + NADH + H(+)</text>
        <dbReference type="Rhea" id="RHEA:15757"/>
        <dbReference type="ChEBI" id="CHEBI:15378"/>
        <dbReference type="ChEBI" id="CHEBI:57476"/>
        <dbReference type="ChEBI" id="CHEBI:57540"/>
        <dbReference type="ChEBI" id="CHEBI:57945"/>
        <dbReference type="ChEBI" id="CHEBI:537519"/>
        <dbReference type="EC" id="1.1.1.3"/>
    </reaction>
    <physiologicalReaction direction="right-to-left" evidence="27">
        <dbReference type="Rhea" id="RHEA:15759"/>
    </physiologicalReaction>
</comment>
<evidence type="ECO:0000256" key="26">
    <source>
        <dbReference type="ARBA" id="ARBA00048841"/>
    </source>
</evidence>
<keyword evidence="12" id="KW-0791">Threonine biosynthesis</keyword>
<dbReference type="SUPFAM" id="SSF55021">
    <property type="entry name" value="ACT-like"/>
    <property type="match status" value="2"/>
</dbReference>
<dbReference type="InterPro" id="IPR045865">
    <property type="entry name" value="ACT-like_dom_sf"/>
</dbReference>
<dbReference type="PANTHER" id="PTHR43070:SF3">
    <property type="entry name" value="HOMOSERINE DEHYDROGENASE"/>
    <property type="match status" value="1"/>
</dbReference>
<dbReference type="GO" id="GO:0009086">
    <property type="term" value="P:methionine biosynthetic process"/>
    <property type="evidence" value="ECO:0007669"/>
    <property type="project" value="UniProtKB-KW"/>
</dbReference>